<dbReference type="PROSITE" id="PS51706">
    <property type="entry name" value="G_ENGB"/>
    <property type="match status" value="1"/>
</dbReference>
<name>A0A510NWT5_TALPI</name>
<reference evidence="8" key="1">
    <citation type="journal article" date="2015" name="Genome Announc.">
        <title>Draft genome sequence of Talaromyces cellulolyticus strain Y-94, a source of lignocellulosic biomass-degrading enzymes.</title>
        <authorList>
            <person name="Fujii T."/>
            <person name="Koike H."/>
            <person name="Sawayama S."/>
            <person name="Yano S."/>
            <person name="Inoue H."/>
        </authorList>
    </citation>
    <scope>NUCLEOTIDE SEQUENCE [LARGE SCALE GENOMIC DNA]</scope>
    <source>
        <strain evidence="8">Y-94</strain>
    </source>
</reference>
<dbReference type="InterPro" id="IPR027417">
    <property type="entry name" value="P-loop_NTPase"/>
</dbReference>
<dbReference type="SUPFAM" id="SSF52540">
    <property type="entry name" value="P-loop containing nucleoside triphosphate hydrolases"/>
    <property type="match status" value="1"/>
</dbReference>
<feature type="domain" description="EngB-type G" evidence="6">
    <location>
        <begin position="108"/>
        <end position="274"/>
    </location>
</feature>
<dbReference type="PRINTS" id="PR00326">
    <property type="entry name" value="GTP1OBG"/>
</dbReference>
<dbReference type="InterPro" id="IPR030393">
    <property type="entry name" value="G_ENGB_dom"/>
</dbReference>
<keyword evidence="4" id="KW-0342">GTP-binding</keyword>
<dbReference type="GO" id="GO:0046872">
    <property type="term" value="F:metal ion binding"/>
    <property type="evidence" value="ECO:0007669"/>
    <property type="project" value="UniProtKB-KW"/>
</dbReference>
<keyword evidence="2" id="KW-0547">Nucleotide-binding</keyword>
<evidence type="ECO:0000256" key="2">
    <source>
        <dbReference type="ARBA" id="ARBA00022741"/>
    </source>
</evidence>
<evidence type="ECO:0000256" key="1">
    <source>
        <dbReference type="ARBA" id="ARBA00022723"/>
    </source>
</evidence>
<dbReference type="EMBL" id="DF933814">
    <property type="protein sequence ID" value="GAM36719.1"/>
    <property type="molecule type" value="Genomic_DNA"/>
</dbReference>
<evidence type="ECO:0000259" key="6">
    <source>
        <dbReference type="PROSITE" id="PS51706"/>
    </source>
</evidence>
<evidence type="ECO:0000256" key="5">
    <source>
        <dbReference type="SAM" id="MobiDB-lite"/>
    </source>
</evidence>
<dbReference type="Pfam" id="PF01926">
    <property type="entry name" value="MMR_HSR1"/>
    <property type="match status" value="1"/>
</dbReference>
<evidence type="ECO:0000313" key="7">
    <source>
        <dbReference type="EMBL" id="GAM36719.1"/>
    </source>
</evidence>
<dbReference type="AlphaFoldDB" id="A0A510NWT5"/>
<keyword evidence="3" id="KW-0460">Magnesium</keyword>
<keyword evidence="1" id="KW-0479">Metal-binding</keyword>
<dbReference type="InterPro" id="IPR006073">
    <property type="entry name" value="GTP-bd"/>
</dbReference>
<protein>
    <submittedName>
        <fullName evidence="7">GTP binding protein</fullName>
    </submittedName>
</protein>
<evidence type="ECO:0000313" key="8">
    <source>
        <dbReference type="Proteomes" id="UP000053095"/>
    </source>
</evidence>
<accession>A0A510NWT5</accession>
<sequence length="349" mass="39233">MWKPHPPSPYRLCQTLLSQQQHQQRCHLQTLSPKLSQHTNATSKPTPSTTHRTSFDDLQPTDLAAYWDTQPPSPTQLKSASRFFAHTRHSPVKLYSAAQFRTIPYDSKEPEVAFLGKTNVGKSSLINALVDHEICRSGDKRGKTTEMNAYGIGGTKGGESKIVLLDMPGYGTGSKLEQGEEIMKYLQKRKQLRRTFILLDLHHGIKPGDQQILTLLRQYAIPHQLVVSKVDRLLCDRVQDLKHWHTNRTVRNAKLAKLQSDLDALRAMDQIPANINDARYEFAARLKATNGPPPLGEIICVSAMKDVARNMKKSHLNIDALRWSIMRATGFDGSLQGSTPMTQNKPVKT</sequence>
<feature type="compositionally biased region" description="Polar residues" evidence="5">
    <location>
        <begin position="32"/>
        <end position="52"/>
    </location>
</feature>
<keyword evidence="8" id="KW-1185">Reference proteome</keyword>
<dbReference type="InterPro" id="IPR052279">
    <property type="entry name" value="EngB_GTPase"/>
</dbReference>
<feature type="region of interest" description="Disordered" evidence="5">
    <location>
        <begin position="31"/>
        <end position="55"/>
    </location>
</feature>
<gene>
    <name evidence="7" type="ORF">TCE0_018f06029</name>
</gene>
<dbReference type="GO" id="GO:0005739">
    <property type="term" value="C:mitochondrion"/>
    <property type="evidence" value="ECO:0007669"/>
    <property type="project" value="TreeGrafter"/>
</dbReference>
<dbReference type="FunFam" id="3.40.50.300:FF:001874">
    <property type="entry name" value="GTP binding protein (EngB), putative"/>
    <property type="match status" value="1"/>
</dbReference>
<dbReference type="Gene3D" id="3.40.50.300">
    <property type="entry name" value="P-loop containing nucleotide triphosphate hydrolases"/>
    <property type="match status" value="1"/>
</dbReference>
<dbReference type="PANTHER" id="PTHR46498:SF1">
    <property type="entry name" value="GTP-BINDING PROTEIN 8"/>
    <property type="match status" value="1"/>
</dbReference>
<organism evidence="7 8">
    <name type="scientific">Talaromyces pinophilus</name>
    <name type="common">Penicillium pinophilum</name>
    <dbReference type="NCBI Taxonomy" id="128442"/>
    <lineage>
        <taxon>Eukaryota</taxon>
        <taxon>Fungi</taxon>
        <taxon>Dikarya</taxon>
        <taxon>Ascomycota</taxon>
        <taxon>Pezizomycotina</taxon>
        <taxon>Eurotiomycetes</taxon>
        <taxon>Eurotiomycetidae</taxon>
        <taxon>Eurotiales</taxon>
        <taxon>Trichocomaceae</taxon>
        <taxon>Talaromyces</taxon>
        <taxon>Talaromyces sect. Talaromyces</taxon>
    </lineage>
</organism>
<evidence type="ECO:0000256" key="3">
    <source>
        <dbReference type="ARBA" id="ARBA00022842"/>
    </source>
</evidence>
<dbReference type="PANTHER" id="PTHR46498">
    <property type="entry name" value="GTP-BINDING PROTEIN 8"/>
    <property type="match status" value="1"/>
</dbReference>
<proteinExistence type="predicted"/>
<dbReference type="GO" id="GO:0005525">
    <property type="term" value="F:GTP binding"/>
    <property type="evidence" value="ECO:0007669"/>
    <property type="project" value="UniProtKB-KW"/>
</dbReference>
<evidence type="ECO:0000256" key="4">
    <source>
        <dbReference type="ARBA" id="ARBA00023134"/>
    </source>
</evidence>
<dbReference type="Proteomes" id="UP000053095">
    <property type="component" value="Unassembled WGS sequence"/>
</dbReference>